<keyword evidence="2" id="KW-1185">Reference proteome</keyword>
<dbReference type="OrthoDB" id="8014875at2759"/>
<dbReference type="CDD" id="cd23992">
    <property type="entry name" value="PBP_GOBP"/>
    <property type="match status" value="1"/>
</dbReference>
<dbReference type="InterPro" id="IPR006170">
    <property type="entry name" value="PBP/GOBP"/>
</dbReference>
<proteinExistence type="predicted"/>
<name>A0A212ET96_DANPL</name>
<dbReference type="Gene3D" id="1.10.238.20">
    <property type="entry name" value="Pheromone/general odorant binding protein domain"/>
    <property type="match status" value="1"/>
</dbReference>
<comment type="caution">
    <text evidence="1">The sequence shown here is derived from an EMBL/GenBank/DDBJ whole genome shotgun (WGS) entry which is preliminary data.</text>
</comment>
<dbReference type="eggNOG" id="ENOG502TC4R">
    <property type="taxonomic scope" value="Eukaryota"/>
</dbReference>
<accession>A0A212ET96</accession>
<organism evidence="1 2">
    <name type="scientific">Danaus plexippus plexippus</name>
    <dbReference type="NCBI Taxonomy" id="278856"/>
    <lineage>
        <taxon>Eukaryota</taxon>
        <taxon>Metazoa</taxon>
        <taxon>Ecdysozoa</taxon>
        <taxon>Arthropoda</taxon>
        <taxon>Hexapoda</taxon>
        <taxon>Insecta</taxon>
        <taxon>Pterygota</taxon>
        <taxon>Neoptera</taxon>
        <taxon>Endopterygota</taxon>
        <taxon>Lepidoptera</taxon>
        <taxon>Glossata</taxon>
        <taxon>Ditrysia</taxon>
        <taxon>Papilionoidea</taxon>
        <taxon>Nymphalidae</taxon>
        <taxon>Danainae</taxon>
        <taxon>Danaini</taxon>
        <taxon>Danaina</taxon>
        <taxon>Danaus</taxon>
        <taxon>Danaus</taxon>
    </lineage>
</organism>
<dbReference type="Pfam" id="PF01395">
    <property type="entry name" value="PBP_GOBP"/>
    <property type="match status" value="1"/>
</dbReference>
<gene>
    <name evidence="1" type="ORF">KGM_207878</name>
</gene>
<dbReference type="InterPro" id="IPR036728">
    <property type="entry name" value="PBP_GOBP_sf"/>
</dbReference>
<dbReference type="EMBL" id="AGBW02012619">
    <property type="protein sequence ID" value="OWR44715.1"/>
    <property type="molecule type" value="Genomic_DNA"/>
</dbReference>
<dbReference type="SMART" id="SM00708">
    <property type="entry name" value="PhBP"/>
    <property type="match status" value="1"/>
</dbReference>
<dbReference type="GO" id="GO:0005549">
    <property type="term" value="F:odorant binding"/>
    <property type="evidence" value="ECO:0007669"/>
    <property type="project" value="InterPro"/>
</dbReference>
<dbReference type="KEGG" id="dpl:KGM_207878"/>
<evidence type="ECO:0000313" key="1">
    <source>
        <dbReference type="EMBL" id="OWR44715.1"/>
    </source>
</evidence>
<sequence length="149" mass="16318">MMSLKYLFVFGVLAVSLRSARAISDEDRNKIHTAVLPHVAECSANFGVTEDDIKAAKEAGTLGTFNPCLMGCVLKKIQVIDDKGLFDADKAVELSNKYFSDEADKKKAEEIITTCKAVNDKEVGDGEKGCERAGLLFQCFLPFKDAFIN</sequence>
<evidence type="ECO:0000313" key="2">
    <source>
        <dbReference type="Proteomes" id="UP000007151"/>
    </source>
</evidence>
<dbReference type="AlphaFoldDB" id="A0A212ET96"/>
<dbReference type="Proteomes" id="UP000007151">
    <property type="component" value="Unassembled WGS sequence"/>
</dbReference>
<protein>
    <submittedName>
        <fullName evidence="1">OBP1 protein</fullName>
    </submittedName>
</protein>
<dbReference type="FunCoup" id="A0A212ET96">
    <property type="interactions" value="62"/>
</dbReference>
<dbReference type="SUPFAM" id="SSF47565">
    <property type="entry name" value="Insect pheromone/odorant-binding proteins"/>
    <property type="match status" value="1"/>
</dbReference>
<reference evidence="1 2" key="1">
    <citation type="journal article" date="2011" name="Cell">
        <title>The monarch butterfly genome yields insights into long-distance migration.</title>
        <authorList>
            <person name="Zhan S."/>
            <person name="Merlin C."/>
            <person name="Boore J.L."/>
            <person name="Reppert S.M."/>
        </authorList>
    </citation>
    <scope>NUCLEOTIDE SEQUENCE [LARGE SCALE GENOMIC DNA]</scope>
    <source>
        <strain evidence="1">F-2</strain>
    </source>
</reference>